<organism evidence="6">
    <name type="scientific">Chitinibacter mangrovi</name>
    <dbReference type="NCBI Taxonomy" id="3153927"/>
    <lineage>
        <taxon>Bacteria</taxon>
        <taxon>Pseudomonadati</taxon>
        <taxon>Pseudomonadota</taxon>
        <taxon>Betaproteobacteria</taxon>
        <taxon>Neisseriales</taxon>
        <taxon>Chitinibacteraceae</taxon>
        <taxon>Chitinibacter</taxon>
    </lineage>
</organism>
<dbReference type="SUPFAM" id="SSF53649">
    <property type="entry name" value="Alkaline phosphatase-like"/>
    <property type="match status" value="1"/>
</dbReference>
<feature type="domain" description="Sulfatase N-terminal" evidence="5">
    <location>
        <begin position="7"/>
        <end position="423"/>
    </location>
</feature>
<keyword evidence="2" id="KW-0479">Metal-binding</keyword>
<dbReference type="EMBL" id="CP157355">
    <property type="protein sequence ID" value="XBM00906.1"/>
    <property type="molecule type" value="Genomic_DNA"/>
</dbReference>
<evidence type="ECO:0000256" key="1">
    <source>
        <dbReference type="ARBA" id="ARBA00008779"/>
    </source>
</evidence>
<dbReference type="Pfam" id="PF00884">
    <property type="entry name" value="Sulfatase"/>
    <property type="match status" value="1"/>
</dbReference>
<gene>
    <name evidence="6" type="ORF">ABHF33_01070</name>
</gene>
<evidence type="ECO:0000259" key="5">
    <source>
        <dbReference type="Pfam" id="PF00884"/>
    </source>
</evidence>
<proteinExistence type="inferred from homology"/>
<evidence type="ECO:0000256" key="3">
    <source>
        <dbReference type="ARBA" id="ARBA00022801"/>
    </source>
</evidence>
<dbReference type="AlphaFoldDB" id="A0AAU7F9Q5"/>
<dbReference type="GO" id="GO:0046872">
    <property type="term" value="F:metal ion binding"/>
    <property type="evidence" value="ECO:0007669"/>
    <property type="project" value="UniProtKB-KW"/>
</dbReference>
<dbReference type="RefSeq" id="WP_348945233.1">
    <property type="nucleotide sequence ID" value="NZ_CP157355.1"/>
</dbReference>
<keyword evidence="4" id="KW-0106">Calcium</keyword>
<protein>
    <submittedName>
        <fullName evidence="6">Arylsulfatase</fullName>
        <ecNumber evidence="6">3.1.6.-</ecNumber>
    </submittedName>
</protein>
<dbReference type="CDD" id="cd16025">
    <property type="entry name" value="PAS_like"/>
    <property type="match status" value="1"/>
</dbReference>
<dbReference type="Gene3D" id="3.40.720.10">
    <property type="entry name" value="Alkaline Phosphatase, subunit A"/>
    <property type="match status" value="1"/>
</dbReference>
<comment type="similarity">
    <text evidence="1">Belongs to the sulfatase family.</text>
</comment>
<keyword evidence="3 6" id="KW-0378">Hydrolase</keyword>
<dbReference type="InterPro" id="IPR017850">
    <property type="entry name" value="Alkaline_phosphatase_core_sf"/>
</dbReference>
<dbReference type="InterPro" id="IPR024607">
    <property type="entry name" value="Sulfatase_CS"/>
</dbReference>
<dbReference type="InterPro" id="IPR000917">
    <property type="entry name" value="Sulfatase_N"/>
</dbReference>
<dbReference type="PROSITE" id="PS00149">
    <property type="entry name" value="SULFATASE_2"/>
    <property type="match status" value="1"/>
</dbReference>
<sequence>MSKQNRPNFLLILADDLGFSDVGAFGSEISTPNLDALAYGGTRFTDFHAASACSPTRSMILSGTDHHLAGLGTFAEILTPAHAGKPGYEGYLNQRVAALPEILRDAGYYTLMSGKWHLGKALEQTPHGRGFDRSFALLPGAANHYGFEAPIAGDEVPRLLRSTRGLYAEDGQYVEQLPEDFYSSDYFTDKLLDYLAEAPADKPFFAYLPFSAPHWPLQAPDEIIQKYLGRYDDGPDVLREQRLARLRELGLLDAEVEAHPVVASNAEWAALSESEKAISSKTMAVYAAMVERMDSNIYRVLDYLRQHDQLDNTVVIFLSDNGAEGALLEALPAFGPNLQQVISEHYDNSLDNIGRGNSYVWYGPRWAQAGTAPSRLYKAFTTEGGIRVPALIHHPALARQGQISSQFATVMDLTPTILELAGVAHPFPQYQGREILTLRGQSLAPYLQGHAEQIHAEDHVTGWELFGRKAIRRGHWKAVFIPAPAGPEVWQLYDLAIDPAEIHDQAAARPDVLNNLLDQWQQYVRETGVLENIPTPPLL</sequence>
<dbReference type="Gene3D" id="3.30.1120.10">
    <property type="match status" value="1"/>
</dbReference>
<dbReference type="PANTHER" id="PTHR42693:SF33">
    <property type="entry name" value="ARYLSULFATASE"/>
    <property type="match status" value="1"/>
</dbReference>
<dbReference type="EC" id="3.1.6.-" evidence="6"/>
<evidence type="ECO:0000256" key="2">
    <source>
        <dbReference type="ARBA" id="ARBA00022723"/>
    </source>
</evidence>
<name>A0AAU7F9Q5_9NEIS</name>
<dbReference type="GO" id="GO:0004065">
    <property type="term" value="F:arylsulfatase activity"/>
    <property type="evidence" value="ECO:0007669"/>
    <property type="project" value="TreeGrafter"/>
</dbReference>
<accession>A0AAU7F9Q5</accession>
<dbReference type="InterPro" id="IPR050738">
    <property type="entry name" value="Sulfatase"/>
</dbReference>
<dbReference type="KEGG" id="cmav:ABHF33_01070"/>
<dbReference type="PANTHER" id="PTHR42693">
    <property type="entry name" value="ARYLSULFATASE FAMILY MEMBER"/>
    <property type="match status" value="1"/>
</dbReference>
<reference evidence="6" key="1">
    <citation type="submission" date="2024-05" db="EMBL/GenBank/DDBJ databases">
        <authorList>
            <person name="Yang L."/>
            <person name="Pan L."/>
        </authorList>
    </citation>
    <scope>NUCLEOTIDE SEQUENCE</scope>
    <source>
        <strain evidence="6">FCG-7</strain>
    </source>
</reference>
<evidence type="ECO:0000256" key="4">
    <source>
        <dbReference type="ARBA" id="ARBA00022837"/>
    </source>
</evidence>
<evidence type="ECO:0000313" key="6">
    <source>
        <dbReference type="EMBL" id="XBM00906.1"/>
    </source>
</evidence>